<dbReference type="InterPro" id="IPR007900">
    <property type="entry name" value="TAF4_C"/>
</dbReference>
<feature type="region of interest" description="Disordered" evidence="9">
    <location>
        <begin position="156"/>
        <end position="233"/>
    </location>
</feature>
<keyword evidence="4" id="KW-0805">Transcription regulation</keyword>
<comment type="caution">
    <text evidence="11">The sequence shown here is derived from an EMBL/GenBank/DDBJ whole genome shotgun (WGS) entry which is preliminary data.</text>
</comment>
<dbReference type="GO" id="GO:0016251">
    <property type="term" value="F:RNA polymerase II general transcription initiation factor activity"/>
    <property type="evidence" value="ECO:0007669"/>
    <property type="project" value="TreeGrafter"/>
</dbReference>
<feature type="compositionally biased region" description="Low complexity" evidence="9">
    <location>
        <begin position="105"/>
        <end position="140"/>
    </location>
</feature>
<feature type="region of interest" description="Disordered" evidence="9">
    <location>
        <begin position="105"/>
        <end position="143"/>
    </location>
</feature>
<feature type="compositionally biased region" description="Low complexity" evidence="9">
    <location>
        <begin position="207"/>
        <end position="222"/>
    </location>
</feature>
<feature type="compositionally biased region" description="Basic and acidic residues" evidence="9">
    <location>
        <begin position="546"/>
        <end position="565"/>
    </location>
</feature>
<feature type="compositionally biased region" description="Pro residues" evidence="9">
    <location>
        <begin position="340"/>
        <end position="349"/>
    </location>
</feature>
<organism evidence="11 12">
    <name type="scientific">Circinella minor</name>
    <dbReference type="NCBI Taxonomy" id="1195481"/>
    <lineage>
        <taxon>Eukaryota</taxon>
        <taxon>Fungi</taxon>
        <taxon>Fungi incertae sedis</taxon>
        <taxon>Mucoromycota</taxon>
        <taxon>Mucoromycotina</taxon>
        <taxon>Mucoromycetes</taxon>
        <taxon>Mucorales</taxon>
        <taxon>Lichtheimiaceae</taxon>
        <taxon>Circinella</taxon>
    </lineage>
</organism>
<proteinExistence type="inferred from homology"/>
<evidence type="ECO:0000256" key="7">
    <source>
        <dbReference type="ARBA" id="ARBA00025346"/>
    </source>
</evidence>
<feature type="compositionally biased region" description="Gly residues" evidence="9">
    <location>
        <begin position="591"/>
        <end position="605"/>
    </location>
</feature>
<dbReference type="GO" id="GO:0046982">
    <property type="term" value="F:protein heterodimerization activity"/>
    <property type="evidence" value="ECO:0007669"/>
    <property type="project" value="InterPro"/>
</dbReference>
<feature type="compositionally biased region" description="Polar residues" evidence="9">
    <location>
        <begin position="312"/>
        <end position="321"/>
    </location>
</feature>
<dbReference type="CDD" id="cd08045">
    <property type="entry name" value="HFD_TAF4"/>
    <property type="match status" value="1"/>
</dbReference>
<evidence type="ECO:0000256" key="5">
    <source>
        <dbReference type="ARBA" id="ARBA00023163"/>
    </source>
</evidence>
<keyword evidence="12" id="KW-1185">Reference proteome</keyword>
<dbReference type="Gene3D" id="1.10.20.10">
    <property type="entry name" value="Histone, subunit A"/>
    <property type="match status" value="1"/>
</dbReference>
<evidence type="ECO:0000259" key="10">
    <source>
        <dbReference type="Pfam" id="PF05236"/>
    </source>
</evidence>
<dbReference type="AlphaFoldDB" id="A0A8H7SCK0"/>
<feature type="compositionally biased region" description="Low complexity" evidence="9">
    <location>
        <begin position="633"/>
        <end position="646"/>
    </location>
</feature>
<reference evidence="11 12" key="1">
    <citation type="submission" date="2020-12" db="EMBL/GenBank/DDBJ databases">
        <title>Metabolic potential, ecology and presence of endohyphal bacteria is reflected in genomic diversity of Mucoromycotina.</title>
        <authorList>
            <person name="Muszewska A."/>
            <person name="Okrasinska A."/>
            <person name="Steczkiewicz K."/>
            <person name="Drgas O."/>
            <person name="Orlowska M."/>
            <person name="Perlinska-Lenart U."/>
            <person name="Aleksandrzak-Piekarczyk T."/>
            <person name="Szatraj K."/>
            <person name="Zielenkiewicz U."/>
            <person name="Pilsyk S."/>
            <person name="Malc E."/>
            <person name="Mieczkowski P."/>
            <person name="Kruszewska J.S."/>
            <person name="Biernat P."/>
            <person name="Pawlowska J."/>
        </authorList>
    </citation>
    <scope>NUCLEOTIDE SEQUENCE [LARGE SCALE GENOMIC DNA]</scope>
    <source>
        <strain evidence="11 12">CBS 142.35</strain>
    </source>
</reference>
<evidence type="ECO:0000256" key="2">
    <source>
        <dbReference type="ARBA" id="ARBA00006178"/>
    </source>
</evidence>
<sequence>MADQHNQQGQQQQQHQQQGTPQQQHQPPHPELNFSIQEILADNSGNDVPFQTIVQNMSHSNEGSQQAYASLPPGLQSFFASNGAGELGGADPSVVHQHVQEILWNNNHNNSNNNNSNNNKHQAKSNNNSNTNSSASTPNPIITTAPQHQTQWVLPMSTPMSLPPQPFPQQIQPQPPQHASPQQQQQQQQPQPIMSHQPTPIPHHHQQQQQSPASQSQQSQQPQPQPLPPGSKATTLLENIISQLSPERREEFMGLFRKLQTNSVSPEQFYIQAKSMLGQQQYQQLEDLKNKPSPQDGKDNDKKRAAAGPSGQGNQQMTGIVTPQLKRVKTENNNNTNIPPGMPMGPPMSNPMNPAAFKPPQAPVPNMPGLQVPPTSRPTALPGQQQSTPAKSNASTPAPGQANAADRIDYDQLTDVMGYAGVDLREEEQHFMKDGETPGGILPDGVDRSKTQEFMNSELLKERVLELAKPFGLEKLDGDFVSLLALATQERLRGLAEQMVIASKHRTMSQHVSAPPPVDENGQPLYKIVIQQDTKKQLLAIERAEREEEQKRKEAIAERERRAQMGKEGAGGEEGRSKSKKKDKDSSQQRGGLGDGLSKGGGGGIGSETALMKAIGGVRKSWMLTGNARDQQSSSSAATGVAGGNSQQQPSTPLQDGNAPGTPGGSERGGDDSPRGRGRPRGRKEGKRGRGRGRDVGLFLPPSTIGRRFGDAATRKVTVRDALFALERDCQAGGQGSGQKTLLKTYNQWLK</sequence>
<feature type="region of interest" description="Disordered" evidence="9">
    <location>
        <begin position="1"/>
        <end position="31"/>
    </location>
</feature>
<dbReference type="Pfam" id="PF05236">
    <property type="entry name" value="TAF4"/>
    <property type="match status" value="1"/>
</dbReference>
<keyword evidence="5" id="KW-0804">Transcription</keyword>
<evidence type="ECO:0000256" key="9">
    <source>
        <dbReference type="SAM" id="MobiDB-lite"/>
    </source>
</evidence>
<evidence type="ECO:0000313" key="12">
    <source>
        <dbReference type="Proteomes" id="UP000646827"/>
    </source>
</evidence>
<gene>
    <name evidence="11" type="ORF">INT45_010173</name>
</gene>
<comment type="similarity">
    <text evidence="2">Belongs to the TAF4 family.</text>
</comment>
<evidence type="ECO:0000256" key="4">
    <source>
        <dbReference type="ARBA" id="ARBA00023015"/>
    </source>
</evidence>
<feature type="compositionally biased region" description="Pro residues" evidence="9">
    <location>
        <begin position="161"/>
        <end position="178"/>
    </location>
</feature>
<evidence type="ECO:0000256" key="3">
    <source>
        <dbReference type="ARBA" id="ARBA00017306"/>
    </source>
</evidence>
<dbReference type="InterPro" id="IPR045144">
    <property type="entry name" value="TAF4"/>
</dbReference>
<comment type="function">
    <text evidence="7">Functions as a component of the DNA-binding general transcription factor complex TFIID. Binding of TFIID to a promoter (with or without TATA element) is the initial step in pre-initiation complex (PIC) formation. TFIID plays a key role in the regulation of gene expression by RNA polymerase II through different activities such as transcription activator interaction, core promoter recognition and selectivity, TFIIA and TFIIB interaction, chromatin modification (histone acetylation by TAF1), facilitation of DNA opening and initiation of transcription.</text>
</comment>
<feature type="region of interest" description="Disordered" evidence="9">
    <location>
        <begin position="281"/>
        <end position="409"/>
    </location>
</feature>
<comment type="subcellular location">
    <subcellularLocation>
        <location evidence="1">Nucleus</location>
    </subcellularLocation>
</comment>
<feature type="region of interest" description="Disordered" evidence="9">
    <location>
        <begin position="546"/>
        <end position="605"/>
    </location>
</feature>
<feature type="domain" description="Transcription initiation factor TFIID component TAF4 C-terminal" evidence="10">
    <location>
        <begin position="413"/>
        <end position="731"/>
    </location>
</feature>
<dbReference type="GO" id="GO:0006367">
    <property type="term" value="P:transcription initiation at RNA polymerase II promoter"/>
    <property type="evidence" value="ECO:0007669"/>
    <property type="project" value="TreeGrafter"/>
</dbReference>
<accession>A0A8H7SCK0</accession>
<evidence type="ECO:0000256" key="6">
    <source>
        <dbReference type="ARBA" id="ARBA00023242"/>
    </source>
</evidence>
<dbReference type="PANTHER" id="PTHR15138:SF14">
    <property type="entry name" value="TRANSCRIPTION INITIATION FACTOR TFIID SUBUNIT 4"/>
    <property type="match status" value="1"/>
</dbReference>
<evidence type="ECO:0000313" key="11">
    <source>
        <dbReference type="EMBL" id="KAG2226894.1"/>
    </source>
</evidence>
<evidence type="ECO:0000256" key="8">
    <source>
        <dbReference type="ARBA" id="ARBA00031747"/>
    </source>
</evidence>
<dbReference type="InterPro" id="IPR009072">
    <property type="entry name" value="Histone-fold"/>
</dbReference>
<dbReference type="SUPFAM" id="SSF47113">
    <property type="entry name" value="Histone-fold"/>
    <property type="match status" value="1"/>
</dbReference>
<dbReference type="PANTHER" id="PTHR15138">
    <property type="entry name" value="TRANSCRIPTION INITIATION FACTOR TFIID SUBUNIT 4"/>
    <property type="match status" value="1"/>
</dbReference>
<protein>
    <recommendedName>
        <fullName evidence="3">Transcription initiation factor TFIID subunit 4</fullName>
    </recommendedName>
    <alternativeName>
        <fullName evidence="8">TBP-associated factor 4</fullName>
    </alternativeName>
</protein>
<feature type="compositionally biased region" description="Basic residues" evidence="9">
    <location>
        <begin position="676"/>
        <end position="691"/>
    </location>
</feature>
<dbReference type="Proteomes" id="UP000646827">
    <property type="component" value="Unassembled WGS sequence"/>
</dbReference>
<name>A0A8H7SCK0_9FUNG</name>
<dbReference type="EMBL" id="JAEPRB010000012">
    <property type="protein sequence ID" value="KAG2226894.1"/>
    <property type="molecule type" value="Genomic_DNA"/>
</dbReference>
<feature type="region of interest" description="Disordered" evidence="9">
    <location>
        <begin position="628"/>
        <end position="700"/>
    </location>
</feature>
<dbReference type="OrthoDB" id="21060at2759"/>
<feature type="compositionally biased region" description="Basic and acidic residues" evidence="9">
    <location>
        <begin position="286"/>
        <end position="304"/>
    </location>
</feature>
<feature type="compositionally biased region" description="Low complexity" evidence="9">
    <location>
        <begin position="179"/>
        <end position="198"/>
    </location>
</feature>
<keyword evidence="6" id="KW-0539">Nucleus</keyword>
<dbReference type="GO" id="GO:0005669">
    <property type="term" value="C:transcription factor TFIID complex"/>
    <property type="evidence" value="ECO:0007669"/>
    <property type="project" value="InterPro"/>
</dbReference>
<feature type="compositionally biased region" description="Low complexity" evidence="9">
    <location>
        <begin position="1"/>
        <end position="26"/>
    </location>
</feature>
<evidence type="ECO:0000256" key="1">
    <source>
        <dbReference type="ARBA" id="ARBA00004123"/>
    </source>
</evidence>
<feature type="compositionally biased region" description="Basic and acidic residues" evidence="9">
    <location>
        <begin position="573"/>
        <end position="587"/>
    </location>
</feature>
<feature type="compositionally biased region" description="Polar residues" evidence="9">
    <location>
        <begin position="373"/>
        <end position="398"/>
    </location>
</feature>
<dbReference type="GO" id="GO:0003677">
    <property type="term" value="F:DNA binding"/>
    <property type="evidence" value="ECO:0007669"/>
    <property type="project" value="TreeGrafter"/>
</dbReference>